<feature type="compositionally biased region" description="Polar residues" evidence="2">
    <location>
        <begin position="17"/>
        <end position="27"/>
    </location>
</feature>
<comment type="similarity">
    <text evidence="1">Belongs to the LytR/CpsA/Psr (LCP) family.</text>
</comment>
<organism evidence="5 6">
    <name type="scientific">Paenibacillus cellulosilyticus</name>
    <dbReference type="NCBI Taxonomy" id="375489"/>
    <lineage>
        <taxon>Bacteria</taxon>
        <taxon>Bacillati</taxon>
        <taxon>Bacillota</taxon>
        <taxon>Bacilli</taxon>
        <taxon>Bacillales</taxon>
        <taxon>Paenibacillaceae</taxon>
        <taxon>Paenibacillus</taxon>
    </lineage>
</organism>
<gene>
    <name evidence="5" type="ORF">DFQ01_12747</name>
</gene>
<dbReference type="InterPro" id="IPR004474">
    <property type="entry name" value="LytR_CpsA_psr"/>
</dbReference>
<feature type="transmembrane region" description="Helical" evidence="3">
    <location>
        <begin position="42"/>
        <end position="63"/>
    </location>
</feature>
<proteinExistence type="inferred from homology"/>
<comment type="caution">
    <text evidence="5">The sequence shown here is derived from an EMBL/GenBank/DDBJ whole genome shotgun (WGS) entry which is preliminary data.</text>
</comment>
<keyword evidence="3" id="KW-0472">Membrane</keyword>
<accession>A0A2V2YMJ9</accession>
<dbReference type="RefSeq" id="WP_110046461.1">
    <property type="nucleotide sequence ID" value="NZ_CP054609.1"/>
</dbReference>
<dbReference type="Proteomes" id="UP000246635">
    <property type="component" value="Unassembled WGS sequence"/>
</dbReference>
<evidence type="ECO:0000256" key="2">
    <source>
        <dbReference type="SAM" id="MobiDB-lite"/>
    </source>
</evidence>
<keyword evidence="6" id="KW-1185">Reference proteome</keyword>
<evidence type="ECO:0000256" key="3">
    <source>
        <dbReference type="SAM" id="Phobius"/>
    </source>
</evidence>
<dbReference type="Gene3D" id="3.40.630.190">
    <property type="entry name" value="LCP protein"/>
    <property type="match status" value="1"/>
</dbReference>
<dbReference type="NCBIfam" id="TIGR00350">
    <property type="entry name" value="lytR_cpsA_psr"/>
    <property type="match status" value="1"/>
</dbReference>
<evidence type="ECO:0000313" key="5">
    <source>
        <dbReference type="EMBL" id="PWV95443.1"/>
    </source>
</evidence>
<sequence length="356" mass="39651">MDSNTPLPPRSGKRMSNGGNQKQTYKTSKAVKPKKRVRWGRIIGMLVLAAVLLIGWFVVDLFFKADKAIGVISLPTKNVEVPAEESVKVKPTAVLLLGLDSREKTGTMNTDVIMVAAMNPETKKVTVVTVPRDTKIEQSGYAQHKANSYYANFYHEALKTTDDKEEAKLQALDKMKTMFGRYFGIDIKYASIINFQGFADVVDALGGVEVDVDMDMRYVDNADGTNINLKKGLQELNGEQALDFVRYRKSNDGKNMSSDFDRNRRQGEVLGEIVDRLKSLGGATKLGSVIEAVGGNMRTDIPESEIKQLMFTYFGLTRSDVEFMPLEGKWISPYVHADEQSLADTRQALRAQLSDQ</sequence>
<dbReference type="OrthoDB" id="27330at2"/>
<evidence type="ECO:0000313" key="6">
    <source>
        <dbReference type="Proteomes" id="UP000246635"/>
    </source>
</evidence>
<keyword evidence="3" id="KW-1133">Transmembrane helix</keyword>
<dbReference type="InterPro" id="IPR050922">
    <property type="entry name" value="LytR/CpsA/Psr_CW_biosynth"/>
</dbReference>
<reference evidence="5 6" key="1">
    <citation type="submission" date="2018-05" db="EMBL/GenBank/DDBJ databases">
        <title>Genomic Encyclopedia of Type Strains, Phase III (KMG-III): the genomes of soil and plant-associated and newly described type strains.</title>
        <authorList>
            <person name="Whitman W."/>
        </authorList>
    </citation>
    <scope>NUCLEOTIDE SEQUENCE [LARGE SCALE GENOMIC DNA]</scope>
    <source>
        <strain evidence="5 6">CECT 5696</strain>
    </source>
</reference>
<feature type="domain" description="Cell envelope-related transcriptional attenuator" evidence="4">
    <location>
        <begin position="109"/>
        <end position="278"/>
    </location>
</feature>
<dbReference type="Pfam" id="PF03816">
    <property type="entry name" value="LytR_cpsA_psr"/>
    <property type="match status" value="1"/>
</dbReference>
<evidence type="ECO:0000259" key="4">
    <source>
        <dbReference type="Pfam" id="PF03816"/>
    </source>
</evidence>
<dbReference type="AlphaFoldDB" id="A0A2V2YMJ9"/>
<feature type="region of interest" description="Disordered" evidence="2">
    <location>
        <begin position="1"/>
        <end position="31"/>
    </location>
</feature>
<keyword evidence="3" id="KW-0812">Transmembrane</keyword>
<evidence type="ECO:0000256" key="1">
    <source>
        <dbReference type="ARBA" id="ARBA00006068"/>
    </source>
</evidence>
<protein>
    <submittedName>
        <fullName evidence="5">LytR family transcriptional attenuator</fullName>
    </submittedName>
</protein>
<dbReference type="PANTHER" id="PTHR33392:SF6">
    <property type="entry name" value="POLYISOPRENYL-TEICHOIC ACID--PEPTIDOGLYCAN TEICHOIC ACID TRANSFERASE TAGU"/>
    <property type="match status" value="1"/>
</dbReference>
<dbReference type="PANTHER" id="PTHR33392">
    <property type="entry name" value="POLYISOPRENYL-TEICHOIC ACID--PEPTIDOGLYCAN TEICHOIC ACID TRANSFERASE TAGU"/>
    <property type="match status" value="1"/>
</dbReference>
<dbReference type="EMBL" id="QGTQ01000027">
    <property type="protein sequence ID" value="PWV95443.1"/>
    <property type="molecule type" value="Genomic_DNA"/>
</dbReference>
<name>A0A2V2YMJ9_9BACL</name>